<dbReference type="InterPro" id="IPR005467">
    <property type="entry name" value="His_kinase_dom"/>
</dbReference>
<dbReference type="EC" id="2.7.13.3" evidence="4"/>
<evidence type="ECO:0000313" key="18">
    <source>
        <dbReference type="Proteomes" id="UP000308705"/>
    </source>
</evidence>
<accession>A0A4U3MK86</accession>
<evidence type="ECO:0000256" key="14">
    <source>
        <dbReference type="ARBA" id="ARBA00024827"/>
    </source>
</evidence>
<keyword evidence="10 17" id="KW-0418">Kinase</keyword>
<evidence type="ECO:0000256" key="8">
    <source>
        <dbReference type="ARBA" id="ARBA00022679"/>
    </source>
</evidence>
<dbReference type="GO" id="GO:0046872">
    <property type="term" value="F:metal ion binding"/>
    <property type="evidence" value="ECO:0007669"/>
    <property type="project" value="UniProtKB-KW"/>
</dbReference>
<evidence type="ECO:0000256" key="15">
    <source>
        <dbReference type="ARBA" id="ARBA00030800"/>
    </source>
</evidence>
<proteinExistence type="predicted"/>
<dbReference type="PANTHER" id="PTHR24421:SF61">
    <property type="entry name" value="OXYGEN SENSOR HISTIDINE KINASE NREB"/>
    <property type="match status" value="1"/>
</dbReference>
<dbReference type="PRINTS" id="PR00344">
    <property type="entry name" value="BCTRLSENSOR"/>
</dbReference>
<dbReference type="CDD" id="cd16917">
    <property type="entry name" value="HATPase_UhpB-NarQ-NarX-like"/>
    <property type="match status" value="1"/>
</dbReference>
<keyword evidence="6" id="KW-0004">4Fe-4S</keyword>
<keyword evidence="9" id="KW-0479">Metal-binding</keyword>
<dbReference type="InterPro" id="IPR003018">
    <property type="entry name" value="GAF"/>
</dbReference>
<dbReference type="GO" id="GO:0000155">
    <property type="term" value="F:phosphorelay sensor kinase activity"/>
    <property type="evidence" value="ECO:0007669"/>
    <property type="project" value="InterPro"/>
</dbReference>
<reference evidence="17 18" key="1">
    <citation type="submission" date="2019-04" db="EMBL/GenBank/DDBJ databases">
        <title>Herbidospora sp. NEAU-GS14.nov., a novel actinomycete isolated from soil.</title>
        <authorList>
            <person name="Han L."/>
        </authorList>
    </citation>
    <scope>NUCLEOTIDE SEQUENCE [LARGE SCALE GENOMIC DNA]</scope>
    <source>
        <strain evidence="17 18">NEAU-GS14</strain>
    </source>
</reference>
<dbReference type="GO" id="GO:0051539">
    <property type="term" value="F:4 iron, 4 sulfur cluster binding"/>
    <property type="evidence" value="ECO:0007669"/>
    <property type="project" value="UniProtKB-KW"/>
</dbReference>
<evidence type="ECO:0000256" key="10">
    <source>
        <dbReference type="ARBA" id="ARBA00022777"/>
    </source>
</evidence>
<evidence type="ECO:0000256" key="1">
    <source>
        <dbReference type="ARBA" id="ARBA00000085"/>
    </source>
</evidence>
<organism evidence="17 18">
    <name type="scientific">Herbidospora galbida</name>
    <dbReference type="NCBI Taxonomy" id="2575442"/>
    <lineage>
        <taxon>Bacteria</taxon>
        <taxon>Bacillati</taxon>
        <taxon>Actinomycetota</taxon>
        <taxon>Actinomycetes</taxon>
        <taxon>Streptosporangiales</taxon>
        <taxon>Streptosporangiaceae</taxon>
        <taxon>Herbidospora</taxon>
    </lineage>
</organism>
<evidence type="ECO:0000256" key="12">
    <source>
        <dbReference type="ARBA" id="ARBA00023012"/>
    </source>
</evidence>
<dbReference type="PANTHER" id="PTHR24421">
    <property type="entry name" value="NITRATE/NITRITE SENSOR PROTEIN NARX-RELATED"/>
    <property type="match status" value="1"/>
</dbReference>
<evidence type="ECO:0000313" key="17">
    <source>
        <dbReference type="EMBL" id="TKK89831.1"/>
    </source>
</evidence>
<dbReference type="Gene3D" id="1.20.5.1930">
    <property type="match status" value="1"/>
</dbReference>
<dbReference type="GO" id="GO:0005737">
    <property type="term" value="C:cytoplasm"/>
    <property type="evidence" value="ECO:0007669"/>
    <property type="project" value="UniProtKB-SubCell"/>
</dbReference>
<dbReference type="InterPro" id="IPR011712">
    <property type="entry name" value="Sig_transdc_His_kin_sub3_dim/P"/>
</dbReference>
<dbReference type="InterPro" id="IPR003594">
    <property type="entry name" value="HATPase_dom"/>
</dbReference>
<dbReference type="InterPro" id="IPR050482">
    <property type="entry name" value="Sensor_HK_TwoCompSys"/>
</dbReference>
<dbReference type="InterPro" id="IPR004358">
    <property type="entry name" value="Sig_transdc_His_kin-like_C"/>
</dbReference>
<keyword evidence="12" id="KW-0902">Two-component regulatory system</keyword>
<dbReference type="SUPFAM" id="SSF55874">
    <property type="entry name" value="ATPase domain of HSP90 chaperone/DNA topoisomerase II/histidine kinase"/>
    <property type="match status" value="1"/>
</dbReference>
<name>A0A4U3MK86_9ACTN</name>
<dbReference type="AlphaFoldDB" id="A0A4U3MK86"/>
<comment type="function">
    <text evidence="14">Member of the two-component regulatory system NreB/NreC involved in the control of dissimilatory nitrate/nitrite reduction in response to oxygen. NreB functions as a direct oxygen sensor histidine kinase which is autophosphorylated, in the absence of oxygen, probably at the conserved histidine residue, and transfers its phosphate group probably to a conserved aspartate residue of NreC. NreB/NreC activates the expression of the nitrate (narGHJI) and nitrite (nir) reductase operons, as well as the putative nitrate transporter gene narT.</text>
</comment>
<dbReference type="SMART" id="SM00065">
    <property type="entry name" value="GAF"/>
    <property type="match status" value="1"/>
</dbReference>
<dbReference type="InterPro" id="IPR029016">
    <property type="entry name" value="GAF-like_dom_sf"/>
</dbReference>
<dbReference type="SMART" id="SM00387">
    <property type="entry name" value="HATPase_c"/>
    <property type="match status" value="1"/>
</dbReference>
<comment type="caution">
    <text evidence="17">The sequence shown here is derived from an EMBL/GenBank/DDBJ whole genome shotgun (WGS) entry which is preliminary data.</text>
</comment>
<dbReference type="OrthoDB" id="144293at2"/>
<evidence type="ECO:0000256" key="9">
    <source>
        <dbReference type="ARBA" id="ARBA00022723"/>
    </source>
</evidence>
<dbReference type="InterPro" id="IPR036890">
    <property type="entry name" value="HATPase_C_sf"/>
</dbReference>
<dbReference type="Pfam" id="PF13185">
    <property type="entry name" value="GAF_2"/>
    <property type="match status" value="1"/>
</dbReference>
<comment type="cofactor">
    <cofactor evidence="2">
        <name>[4Fe-4S] cluster</name>
        <dbReference type="ChEBI" id="CHEBI:49883"/>
    </cofactor>
</comment>
<evidence type="ECO:0000259" key="16">
    <source>
        <dbReference type="PROSITE" id="PS50109"/>
    </source>
</evidence>
<evidence type="ECO:0000256" key="5">
    <source>
        <dbReference type="ARBA" id="ARBA00017322"/>
    </source>
</evidence>
<dbReference type="Pfam" id="PF02518">
    <property type="entry name" value="HATPase_c"/>
    <property type="match status" value="1"/>
</dbReference>
<keyword evidence="13" id="KW-0411">Iron-sulfur</keyword>
<dbReference type="RefSeq" id="WP_137246395.1">
    <property type="nucleotide sequence ID" value="NZ_SZQA01000005.1"/>
</dbReference>
<comment type="subcellular location">
    <subcellularLocation>
        <location evidence="3">Cytoplasm</location>
    </subcellularLocation>
</comment>
<evidence type="ECO:0000256" key="2">
    <source>
        <dbReference type="ARBA" id="ARBA00001966"/>
    </source>
</evidence>
<comment type="catalytic activity">
    <reaction evidence="1">
        <text>ATP + protein L-histidine = ADP + protein N-phospho-L-histidine.</text>
        <dbReference type="EC" id="2.7.13.3"/>
    </reaction>
</comment>
<evidence type="ECO:0000256" key="7">
    <source>
        <dbReference type="ARBA" id="ARBA00022490"/>
    </source>
</evidence>
<evidence type="ECO:0000256" key="4">
    <source>
        <dbReference type="ARBA" id="ARBA00012438"/>
    </source>
</evidence>
<evidence type="ECO:0000256" key="3">
    <source>
        <dbReference type="ARBA" id="ARBA00004496"/>
    </source>
</evidence>
<dbReference type="Pfam" id="PF07730">
    <property type="entry name" value="HisKA_3"/>
    <property type="match status" value="1"/>
</dbReference>
<keyword evidence="11" id="KW-0408">Iron</keyword>
<sequence length="370" mass="40426">MRDSQDALLNAVSAAVLAVTRHLSPREVLQVIVRSARELLDARYAALGVPDDDGSFAEFVADGITPEQWAAIGPTPRQHGLLGAMLREGTPVRLGDVRRDPRFDGWPKAHPVLKDFLGVPIHDGDQVLGIIFLANKACGPFTHDDQDVLTLFAAHAAIALTNARLYERGRELTVIEERQRMARELHDAVTQKLFSLRLTAQAARALLATDPERAARELDTVQRMAGEALAELREVIVELRPAELDSHGLVETLRKNVGLLDRLHSATITFEGHFDGDLPAEHEVAVLRVAQEAQHNALRHSGCSSLWVRLRRDRADLVLEVVDDGSGFDGEPTRGLGLESMRDRAAGVGGRLDVISRPGAGTTVRMVVPT</sequence>
<feature type="domain" description="Histidine kinase" evidence="16">
    <location>
        <begin position="180"/>
        <end position="370"/>
    </location>
</feature>
<keyword evidence="18" id="KW-1185">Reference proteome</keyword>
<dbReference type="Gene3D" id="3.30.450.40">
    <property type="match status" value="1"/>
</dbReference>
<keyword evidence="8" id="KW-0808">Transferase</keyword>
<dbReference type="Proteomes" id="UP000308705">
    <property type="component" value="Unassembled WGS sequence"/>
</dbReference>
<protein>
    <recommendedName>
        <fullName evidence="5">Oxygen sensor histidine kinase NreB</fullName>
        <ecNumber evidence="4">2.7.13.3</ecNumber>
    </recommendedName>
    <alternativeName>
        <fullName evidence="15">Nitrogen regulation protein B</fullName>
    </alternativeName>
</protein>
<evidence type="ECO:0000256" key="6">
    <source>
        <dbReference type="ARBA" id="ARBA00022485"/>
    </source>
</evidence>
<dbReference type="PROSITE" id="PS50109">
    <property type="entry name" value="HIS_KIN"/>
    <property type="match status" value="1"/>
</dbReference>
<evidence type="ECO:0000256" key="13">
    <source>
        <dbReference type="ARBA" id="ARBA00023014"/>
    </source>
</evidence>
<dbReference type="GO" id="GO:0046983">
    <property type="term" value="F:protein dimerization activity"/>
    <property type="evidence" value="ECO:0007669"/>
    <property type="project" value="InterPro"/>
</dbReference>
<dbReference type="Gene3D" id="3.30.565.10">
    <property type="entry name" value="Histidine kinase-like ATPase, C-terminal domain"/>
    <property type="match status" value="1"/>
</dbReference>
<gene>
    <name evidence="17" type="ORF">FDA94_08070</name>
</gene>
<dbReference type="GO" id="GO:0016020">
    <property type="term" value="C:membrane"/>
    <property type="evidence" value="ECO:0007669"/>
    <property type="project" value="InterPro"/>
</dbReference>
<dbReference type="EMBL" id="SZQA01000005">
    <property type="protein sequence ID" value="TKK89831.1"/>
    <property type="molecule type" value="Genomic_DNA"/>
</dbReference>
<dbReference type="SUPFAM" id="SSF55781">
    <property type="entry name" value="GAF domain-like"/>
    <property type="match status" value="1"/>
</dbReference>
<keyword evidence="7" id="KW-0963">Cytoplasm</keyword>
<evidence type="ECO:0000256" key="11">
    <source>
        <dbReference type="ARBA" id="ARBA00023004"/>
    </source>
</evidence>